<evidence type="ECO:0000256" key="1">
    <source>
        <dbReference type="SAM" id="Phobius"/>
    </source>
</evidence>
<sequence>MTSRLSLLGCGLFLECSLYFLGVMDFIPRVEMLILLRDPGTELVFSSVLQFHGLLHCGLFPLQCVRLQQREGEALLDCLTAQRNSCNPPPPSPSGPLASF</sequence>
<keyword evidence="1" id="KW-0472">Membrane</keyword>
<organism evidence="2 3">
    <name type="scientific">Engystomops pustulosus</name>
    <name type="common">Tungara frog</name>
    <name type="synonym">Physalaemus pustulosus</name>
    <dbReference type="NCBI Taxonomy" id="76066"/>
    <lineage>
        <taxon>Eukaryota</taxon>
        <taxon>Metazoa</taxon>
        <taxon>Chordata</taxon>
        <taxon>Craniata</taxon>
        <taxon>Vertebrata</taxon>
        <taxon>Euteleostomi</taxon>
        <taxon>Amphibia</taxon>
        <taxon>Batrachia</taxon>
        <taxon>Anura</taxon>
        <taxon>Neobatrachia</taxon>
        <taxon>Hyloidea</taxon>
        <taxon>Leptodactylidae</taxon>
        <taxon>Leiuperinae</taxon>
        <taxon>Engystomops</taxon>
    </lineage>
</organism>
<dbReference type="Proteomes" id="UP000824782">
    <property type="component" value="Unassembled WGS sequence"/>
</dbReference>
<comment type="caution">
    <text evidence="2">The sequence shown here is derived from an EMBL/GenBank/DDBJ whole genome shotgun (WGS) entry which is preliminary data.</text>
</comment>
<feature type="transmembrane region" description="Helical" evidence="1">
    <location>
        <begin position="6"/>
        <end position="27"/>
    </location>
</feature>
<dbReference type="EMBL" id="WNYA01000011">
    <property type="protein sequence ID" value="KAG8552020.1"/>
    <property type="molecule type" value="Genomic_DNA"/>
</dbReference>
<evidence type="ECO:0000313" key="3">
    <source>
        <dbReference type="Proteomes" id="UP000824782"/>
    </source>
</evidence>
<keyword evidence="1" id="KW-0812">Transmembrane</keyword>
<reference evidence="2" key="1">
    <citation type="thesis" date="2020" institute="ProQuest LLC" country="789 East Eisenhower Parkway, Ann Arbor, MI, USA">
        <title>Comparative Genomics and Chromosome Evolution.</title>
        <authorList>
            <person name="Mudd A.B."/>
        </authorList>
    </citation>
    <scope>NUCLEOTIDE SEQUENCE</scope>
    <source>
        <strain evidence="2">237g6f4</strain>
        <tissue evidence="2">Blood</tissue>
    </source>
</reference>
<protein>
    <submittedName>
        <fullName evidence="2">Uncharacterized protein</fullName>
    </submittedName>
</protein>
<accession>A0AAV6ZXL3</accession>
<dbReference type="AlphaFoldDB" id="A0AAV6ZXL3"/>
<proteinExistence type="predicted"/>
<evidence type="ECO:0000313" key="2">
    <source>
        <dbReference type="EMBL" id="KAG8552020.1"/>
    </source>
</evidence>
<gene>
    <name evidence="2" type="ORF">GDO81_004379</name>
</gene>
<keyword evidence="3" id="KW-1185">Reference proteome</keyword>
<keyword evidence="1" id="KW-1133">Transmembrane helix</keyword>
<name>A0AAV6ZXL3_ENGPU</name>